<evidence type="ECO:0000313" key="3">
    <source>
        <dbReference type="Proteomes" id="UP001054846"/>
    </source>
</evidence>
<evidence type="ECO:0000313" key="2">
    <source>
        <dbReference type="EMBL" id="UFP95385.1"/>
    </source>
</evidence>
<reference evidence="2 3" key="1">
    <citation type="journal article" date="2021" name="Genome Biol. Evol.">
        <title>Complete Genome Sequencing of a Novel Gloeobacter Species from a Waterfall Cave in Mexico.</title>
        <authorList>
            <person name="Saw J.H."/>
            <person name="Cardona T."/>
            <person name="Montejano G."/>
        </authorList>
    </citation>
    <scope>NUCLEOTIDE SEQUENCE [LARGE SCALE GENOMIC DNA]</scope>
    <source>
        <strain evidence="2">MG652769</strain>
    </source>
</reference>
<dbReference type="EMBL" id="CP063845">
    <property type="protein sequence ID" value="UFP95385.1"/>
    <property type="molecule type" value="Genomic_DNA"/>
</dbReference>
<sequence>MTILFMEPWLEDEPLDILAGGALYAMDPWLTNKSSALAGTHEQEPDWQANIVSEATCESFEVWPDLLQEHTEARPGWTDTDLIADGRNEEERWDPRRGGYHVPGDSGPSYDPPAVYYDYPSEQECRDLYWQEQAEPHSAKDKRDEEDQEILEQLVIDGVGATVGGTIGQALGTVVGGAFAGPVGAQAGKWMGGLGGATIGGMLAEEQRLKAEREEEARDYCAEHGTPPAWTKPNGVQPGTSPYEEFGPMSPPPPNKD</sequence>
<evidence type="ECO:0008006" key="4">
    <source>
        <dbReference type="Google" id="ProtNLM"/>
    </source>
</evidence>
<feature type="region of interest" description="Disordered" evidence="1">
    <location>
        <begin position="213"/>
        <end position="257"/>
    </location>
</feature>
<gene>
    <name evidence="2" type="ORF">ISF26_03805</name>
</gene>
<accession>A0ABY3PP34</accession>
<feature type="region of interest" description="Disordered" evidence="1">
    <location>
        <begin position="91"/>
        <end position="111"/>
    </location>
</feature>
<name>A0ABY3PP34_9CYAN</name>
<organism evidence="2 3">
    <name type="scientific">Gloeobacter morelensis MG652769</name>
    <dbReference type="NCBI Taxonomy" id="2781736"/>
    <lineage>
        <taxon>Bacteria</taxon>
        <taxon>Bacillati</taxon>
        <taxon>Cyanobacteriota</taxon>
        <taxon>Cyanophyceae</taxon>
        <taxon>Gloeobacterales</taxon>
        <taxon>Gloeobacteraceae</taxon>
        <taxon>Gloeobacter</taxon>
        <taxon>Gloeobacter morelensis</taxon>
    </lineage>
</organism>
<dbReference type="Proteomes" id="UP001054846">
    <property type="component" value="Chromosome"/>
</dbReference>
<protein>
    <recommendedName>
        <fullName evidence="4">Glycine zipper domain-containing protein</fullName>
    </recommendedName>
</protein>
<proteinExistence type="predicted"/>
<dbReference type="RefSeq" id="WP_230842610.1">
    <property type="nucleotide sequence ID" value="NZ_CP063845.1"/>
</dbReference>
<evidence type="ECO:0000256" key="1">
    <source>
        <dbReference type="SAM" id="MobiDB-lite"/>
    </source>
</evidence>
<keyword evidence="3" id="KW-1185">Reference proteome</keyword>
<feature type="compositionally biased region" description="Basic and acidic residues" evidence="1">
    <location>
        <begin position="213"/>
        <end position="222"/>
    </location>
</feature>